<dbReference type="Proteomes" id="UP000256845">
    <property type="component" value="Unassembled WGS sequence"/>
</dbReference>
<feature type="transmembrane region" description="Helical" evidence="1">
    <location>
        <begin position="63"/>
        <end position="85"/>
    </location>
</feature>
<evidence type="ECO:0008006" key="4">
    <source>
        <dbReference type="Google" id="ProtNLM"/>
    </source>
</evidence>
<reference evidence="2 3" key="1">
    <citation type="submission" date="2018-07" db="EMBL/GenBank/DDBJ databases">
        <title>Genomic Encyclopedia of Type Strains, Phase III (KMG-III): the genomes of soil and plant-associated and newly described type strains.</title>
        <authorList>
            <person name="Whitman W."/>
        </authorList>
    </citation>
    <scope>NUCLEOTIDE SEQUENCE [LARGE SCALE GENOMIC DNA]</scope>
    <source>
        <strain evidence="2 3">CECT 8488</strain>
    </source>
</reference>
<keyword evidence="1" id="KW-0812">Transmembrane</keyword>
<feature type="transmembrane region" description="Helical" evidence="1">
    <location>
        <begin position="385"/>
        <end position="405"/>
    </location>
</feature>
<name>A0A3D9H465_9PROT</name>
<gene>
    <name evidence="2" type="ORF">DFP90_11531</name>
</gene>
<sequence length="469" mass="52143">MMSFPVPRMIKKFGYLSISPLLVLAGGLYFGILPQLSPDSNSYMNFSGARTAGYPIFLKFFELLGGLSAVVIAQYGIAAIAGIYLSQAIKSFSGSRLIAAAAAALAIGNPVCLKFHNQILTESLFYSLLLIILGSLVAIFSHQKRSSIWVFSLAIGASLFVRPTAFAYLPLMVILLGLGWDGLKGRRRAFIATAIFFPVLFLFGDHASFRIVHGDQPRGSLAPLHLFAKASMIDSNTQNPFARDNPRWALWQEMEDGYAPTRQFVQQAPSLTSRAFMSPFFEVFAQYQFARAEINLSAQQAGTTPHEIMVDVARKRLAANPSGYLGNAALNYYALWTIFKGSYPTQVEELKTYFAETPVPESKGKKTVFPLADQPSKISIIARPVLWGFWFLTTVICIIGLYLLWRRQLTPLWRVQILLSLMIHGNFALIALTGVGIPRYTMTMWPAMAVIAVLSLIPVWKFLSEVRRR</sequence>
<accession>A0A3D9H465</accession>
<protein>
    <recommendedName>
        <fullName evidence="4">Dolichyl-phosphate-mannose-protein mannosyltransferase</fullName>
    </recommendedName>
</protein>
<dbReference type="EMBL" id="QRDW01000015">
    <property type="protein sequence ID" value="RED44278.1"/>
    <property type="molecule type" value="Genomic_DNA"/>
</dbReference>
<keyword evidence="1" id="KW-0472">Membrane</keyword>
<organism evidence="2 3">
    <name type="scientific">Aestuariispira insulae</name>
    <dbReference type="NCBI Taxonomy" id="1461337"/>
    <lineage>
        <taxon>Bacteria</taxon>
        <taxon>Pseudomonadati</taxon>
        <taxon>Pseudomonadota</taxon>
        <taxon>Alphaproteobacteria</taxon>
        <taxon>Rhodospirillales</taxon>
        <taxon>Kiloniellaceae</taxon>
        <taxon>Aestuariispira</taxon>
    </lineage>
</organism>
<feature type="transmembrane region" description="Helical" evidence="1">
    <location>
        <begin position="417"/>
        <end position="437"/>
    </location>
</feature>
<evidence type="ECO:0000313" key="3">
    <source>
        <dbReference type="Proteomes" id="UP000256845"/>
    </source>
</evidence>
<feature type="transmembrane region" description="Helical" evidence="1">
    <location>
        <begin position="443"/>
        <end position="463"/>
    </location>
</feature>
<evidence type="ECO:0000256" key="1">
    <source>
        <dbReference type="SAM" id="Phobius"/>
    </source>
</evidence>
<evidence type="ECO:0000313" key="2">
    <source>
        <dbReference type="EMBL" id="RED44278.1"/>
    </source>
</evidence>
<comment type="caution">
    <text evidence="2">The sequence shown here is derived from an EMBL/GenBank/DDBJ whole genome shotgun (WGS) entry which is preliminary data.</text>
</comment>
<feature type="transmembrane region" description="Helical" evidence="1">
    <location>
        <begin position="148"/>
        <end position="169"/>
    </location>
</feature>
<proteinExistence type="predicted"/>
<feature type="transmembrane region" description="Helical" evidence="1">
    <location>
        <begin position="189"/>
        <end position="209"/>
    </location>
</feature>
<feature type="transmembrane region" description="Helical" evidence="1">
    <location>
        <begin position="123"/>
        <end position="141"/>
    </location>
</feature>
<feature type="transmembrane region" description="Helical" evidence="1">
    <location>
        <begin position="12"/>
        <end position="32"/>
    </location>
</feature>
<feature type="transmembrane region" description="Helical" evidence="1">
    <location>
        <begin position="324"/>
        <end position="343"/>
    </location>
</feature>
<dbReference type="AlphaFoldDB" id="A0A3D9H465"/>
<keyword evidence="3" id="KW-1185">Reference proteome</keyword>
<keyword evidence="1" id="KW-1133">Transmembrane helix</keyword>
<feature type="transmembrane region" description="Helical" evidence="1">
    <location>
        <begin position="97"/>
        <end position="117"/>
    </location>
</feature>